<dbReference type="EC" id="3.1.1.-" evidence="4"/>
<dbReference type="Gene3D" id="3.40.50.1820">
    <property type="entry name" value="alpha/beta hydrolase"/>
    <property type="match status" value="1"/>
</dbReference>
<dbReference type="WormBase" id="K11G9.1">
    <property type="protein sequence ID" value="CE52982"/>
    <property type="gene ID" value="WBGene00019652"/>
    <property type="gene designation" value="cest-34"/>
</dbReference>
<dbReference type="ESTHER" id="caeel-k11g9.1">
    <property type="family name" value="Carb_B_Nematoda"/>
</dbReference>
<evidence type="ECO:0000256" key="3">
    <source>
        <dbReference type="ARBA" id="ARBA00022801"/>
    </source>
</evidence>
<sequence>MGGYLSYLKPEPLGTVLNTSCGPVLGNLYRHGDKEVHGYLGMPYAKPPTGEMRFAKPVPADDWTETRDCTKYGPRCPPSGQGLEKGMFVNPDEPDEANGLSVNVFVPGWESSEYKNARPVMVYVHGGGFEISSSREFCDYSISSTLPMKDVILVTMNYRLGILGFFTTGDEVCPGNFGLWDQTLALQWVQKHIASFGGDPNNVTLFGQSAGGACVDLLTLSPHSRDLFQKVVPMSGSAMCEFAMRTAENEAHVFDDILARLGFTGSGSKERLEFMRSLPCDKITGKTGYTYKQSGFMSLCPNYDGDFFPKPLDELRKDASKRILMTGIVGNEGLLFAFDRNTPYKDYTDLLRLKIEEDYKEDVVDDVEGIRKEIFEYYTKNISEGDEEAIMRKAAEFVGDSIFHTGVRATAQNAAEHGDEVWLYNFDYCNPDGFAPLKGYLPYIEPTHGMELRYLFGDGIISKFEPTEEELKMLDKFTTMFANFAKYGNPNETGSSAWEKFDPARPGRHYRISYPNSGMEDEFSGGRWKFLEEIRKKNKSFQQNVYGKKI</sequence>
<dbReference type="PaxDb" id="6239-K11G9.1"/>
<dbReference type="Proteomes" id="UP000001940">
    <property type="component" value="Chromosome V"/>
</dbReference>
<evidence type="ECO:0007829" key="9">
    <source>
        <dbReference type="PeptideAtlas" id="Q23010"/>
    </source>
</evidence>
<dbReference type="PANTHER" id="PTHR45029:SF1">
    <property type="entry name" value="CARBOXYLIC ESTER HYDROLASE"/>
    <property type="match status" value="1"/>
</dbReference>
<evidence type="ECO:0000256" key="1">
    <source>
        <dbReference type="ARBA" id="ARBA00005964"/>
    </source>
</evidence>
<evidence type="ECO:0000256" key="4">
    <source>
        <dbReference type="RuleBase" id="RU361235"/>
    </source>
</evidence>
<keyword evidence="7" id="KW-1185">Reference proteome</keyword>
<evidence type="ECO:0000313" key="8">
    <source>
        <dbReference type="WormBase" id="K11G9.1"/>
    </source>
</evidence>
<dbReference type="CTD" id="179057"/>
<evidence type="ECO:0000256" key="2">
    <source>
        <dbReference type="ARBA" id="ARBA00022487"/>
    </source>
</evidence>
<evidence type="ECO:0000313" key="6">
    <source>
        <dbReference type="EMBL" id="CCD72924.2"/>
    </source>
</evidence>
<feature type="domain" description="Carboxylesterase type B" evidence="5">
    <location>
        <begin position="15"/>
        <end position="526"/>
    </location>
</feature>
<keyword evidence="2" id="KW-0719">Serine esterase</keyword>
<dbReference type="GeneID" id="179057"/>
<dbReference type="AlphaFoldDB" id="Q23010"/>
<dbReference type="PeptideAtlas" id="Q23010"/>
<dbReference type="GO" id="GO:0052689">
    <property type="term" value="F:carboxylic ester hydrolase activity"/>
    <property type="evidence" value="ECO:0007669"/>
    <property type="project" value="UniProtKB-KW"/>
</dbReference>
<comment type="similarity">
    <text evidence="1 4">Belongs to the type-B carboxylesterase/lipase family.</text>
</comment>
<name>Q23010_CAEEL</name>
<dbReference type="PROSITE" id="PS00122">
    <property type="entry name" value="CARBOXYLESTERASE_B_1"/>
    <property type="match status" value="1"/>
</dbReference>
<dbReference type="OrthoDB" id="5790046at2759"/>
<dbReference type="InterPro" id="IPR029058">
    <property type="entry name" value="AB_hydrolase_fold"/>
</dbReference>
<dbReference type="UCSC" id="K11G9.1">
    <property type="organism name" value="c. elegans"/>
</dbReference>
<dbReference type="RefSeq" id="NP_001360105.1">
    <property type="nucleotide sequence ID" value="NM_001373045.3"/>
</dbReference>
<reference evidence="6 7" key="1">
    <citation type="journal article" date="1998" name="Science">
        <title>Genome sequence of the nematode C. elegans: a platform for investigating biology.</title>
        <authorList>
            <consortium name="The C. elegans sequencing consortium"/>
            <person name="Sulson J.E."/>
            <person name="Waterston R."/>
        </authorList>
    </citation>
    <scope>NUCLEOTIDE SEQUENCE [LARGE SCALE GENOMIC DNA]</scope>
    <source>
        <strain evidence="6 7">Bristol N2</strain>
    </source>
</reference>
<dbReference type="InterPro" id="IPR002018">
    <property type="entry name" value="CarbesteraseB"/>
</dbReference>
<dbReference type="InterPro" id="IPR019826">
    <property type="entry name" value="Carboxylesterase_B_AS"/>
</dbReference>
<evidence type="ECO:0000259" key="5">
    <source>
        <dbReference type="Pfam" id="PF00135"/>
    </source>
</evidence>
<dbReference type="PANTHER" id="PTHR45029">
    <property type="entry name" value="CARBOXYLIC ESTER HYDROLASE-RELATED"/>
    <property type="match status" value="1"/>
</dbReference>
<dbReference type="EMBL" id="BX284605">
    <property type="protein sequence ID" value="CCD72924.2"/>
    <property type="molecule type" value="Genomic_DNA"/>
</dbReference>
<protein>
    <recommendedName>
        <fullName evidence="4">Carboxylic ester hydrolase</fullName>
        <ecNumber evidence="4">3.1.1.-</ecNumber>
    </recommendedName>
</protein>
<dbReference type="AGR" id="WB:WBGene00019652"/>
<dbReference type="PIR" id="T29718">
    <property type="entry name" value="T29718"/>
</dbReference>
<proteinExistence type="evidence at protein level"/>
<dbReference type="InParanoid" id="Q23010"/>
<dbReference type="FunCoup" id="Q23010">
    <property type="interactions" value="97"/>
</dbReference>
<dbReference type="Pfam" id="PF00135">
    <property type="entry name" value="COesterase"/>
    <property type="match status" value="1"/>
</dbReference>
<dbReference type="SMR" id="Q23010"/>
<dbReference type="InterPro" id="IPR043187">
    <property type="entry name" value="CM06B1-like"/>
</dbReference>
<dbReference type="HOGENOM" id="CLU_006586_13_3_1"/>
<dbReference type="SUPFAM" id="SSF53474">
    <property type="entry name" value="alpha/beta-Hydrolases"/>
    <property type="match status" value="1"/>
</dbReference>
<organism evidence="6 7">
    <name type="scientific">Caenorhabditis elegans</name>
    <dbReference type="NCBI Taxonomy" id="6239"/>
    <lineage>
        <taxon>Eukaryota</taxon>
        <taxon>Metazoa</taxon>
        <taxon>Ecdysozoa</taxon>
        <taxon>Nematoda</taxon>
        <taxon>Chromadorea</taxon>
        <taxon>Rhabditida</taxon>
        <taxon>Rhabditina</taxon>
        <taxon>Rhabditomorpha</taxon>
        <taxon>Rhabditoidea</taxon>
        <taxon>Rhabditidae</taxon>
        <taxon>Peloderinae</taxon>
        <taxon>Caenorhabditis</taxon>
    </lineage>
</organism>
<dbReference type="eggNOG" id="KOG1516">
    <property type="taxonomic scope" value="Eukaryota"/>
</dbReference>
<dbReference type="PhylomeDB" id="Q23010"/>
<accession>Q23010</accession>
<dbReference type="Bgee" id="WBGene00019652">
    <property type="expression patterns" value="Expressed in anatomical system and 4 other cell types or tissues"/>
</dbReference>
<gene>
    <name evidence="6 8" type="primary">cest-34</name>
    <name evidence="6" type="ORF">CELE_K11G9.1</name>
    <name evidence="8" type="ORF">K11G9.1</name>
</gene>
<keyword evidence="3 4" id="KW-0378">Hydrolase</keyword>
<evidence type="ECO:0000313" key="7">
    <source>
        <dbReference type="Proteomes" id="UP000001940"/>
    </source>
</evidence>
<dbReference type="KEGG" id="cel:CELE_K11G9.1"/>
<keyword evidence="9" id="KW-1267">Proteomics identification</keyword>